<keyword evidence="1" id="KW-0472">Membrane</keyword>
<keyword evidence="3" id="KW-1185">Reference proteome</keyword>
<comment type="caution">
    <text evidence="2">The sequence shown here is derived from an EMBL/GenBank/DDBJ whole genome shotgun (WGS) entry which is preliminary data.</text>
</comment>
<name>A0AAN7TJ31_9EURO</name>
<dbReference type="AlphaFoldDB" id="A0AAN7TJ31"/>
<keyword evidence="1" id="KW-0812">Transmembrane</keyword>
<dbReference type="EMBL" id="JAVRRJ010000001">
    <property type="protein sequence ID" value="KAK5091736.1"/>
    <property type="molecule type" value="Genomic_DNA"/>
</dbReference>
<accession>A0AAN7TJ31</accession>
<organism evidence="2 3">
    <name type="scientific">Lithohypha guttulata</name>
    <dbReference type="NCBI Taxonomy" id="1690604"/>
    <lineage>
        <taxon>Eukaryota</taxon>
        <taxon>Fungi</taxon>
        <taxon>Dikarya</taxon>
        <taxon>Ascomycota</taxon>
        <taxon>Pezizomycotina</taxon>
        <taxon>Eurotiomycetes</taxon>
        <taxon>Chaetothyriomycetidae</taxon>
        <taxon>Chaetothyriales</taxon>
        <taxon>Trichomeriaceae</taxon>
        <taxon>Lithohypha</taxon>
    </lineage>
</organism>
<feature type="transmembrane region" description="Helical" evidence="1">
    <location>
        <begin position="219"/>
        <end position="237"/>
    </location>
</feature>
<evidence type="ECO:0000313" key="2">
    <source>
        <dbReference type="EMBL" id="KAK5091736.1"/>
    </source>
</evidence>
<proteinExistence type="predicted"/>
<evidence type="ECO:0000256" key="1">
    <source>
        <dbReference type="SAM" id="Phobius"/>
    </source>
</evidence>
<feature type="transmembrane region" description="Helical" evidence="1">
    <location>
        <begin position="142"/>
        <end position="161"/>
    </location>
</feature>
<evidence type="ECO:0000313" key="3">
    <source>
        <dbReference type="Proteomes" id="UP001309876"/>
    </source>
</evidence>
<sequence length="292" mass="33170">MISMTNTIVDRIITMSSDENKVERNLPQWRNLISRLDTEYRQIELEFSIVPHFFASGYAYHPNEPLYKQDPNLSLKQGLKEEIAVIRKRLAFALQALVSAVSVIESRRGIAEAESVTKLTELASIFSMQVRELDPATTSIRWFALTAIILIVTSYSVRLLIRSRLFVNGMHLMMSSVRREVGLRDGQPVPTITFLWWLASSPARALGSTNWWDAVIRPVLPMMILCIVCGFVPLFSLWFNARLAGGMKVVISIAIGITVISLLCVTLGPKVVRSILEMLRKQKGRRRRQKLR</sequence>
<gene>
    <name evidence="2" type="ORF">LTR05_001921</name>
</gene>
<reference evidence="2 3" key="1">
    <citation type="submission" date="2023-08" db="EMBL/GenBank/DDBJ databases">
        <title>Black Yeasts Isolated from many extreme environments.</title>
        <authorList>
            <person name="Coleine C."/>
            <person name="Stajich J.E."/>
            <person name="Selbmann L."/>
        </authorList>
    </citation>
    <scope>NUCLEOTIDE SEQUENCE [LARGE SCALE GENOMIC DNA]</scope>
    <source>
        <strain evidence="2 3">CCFEE 5910</strain>
    </source>
</reference>
<keyword evidence="1" id="KW-1133">Transmembrane helix</keyword>
<dbReference type="Proteomes" id="UP001309876">
    <property type="component" value="Unassembled WGS sequence"/>
</dbReference>
<feature type="transmembrane region" description="Helical" evidence="1">
    <location>
        <begin position="249"/>
        <end position="268"/>
    </location>
</feature>
<protein>
    <submittedName>
        <fullName evidence="2">Uncharacterized protein</fullName>
    </submittedName>
</protein>